<dbReference type="SUPFAM" id="SSF50965">
    <property type="entry name" value="Galactose oxidase, central domain"/>
    <property type="match status" value="1"/>
</dbReference>
<evidence type="ECO:0000313" key="5">
    <source>
        <dbReference type="EMBL" id="RNA37736.1"/>
    </source>
</evidence>
<dbReference type="SMART" id="SM00225">
    <property type="entry name" value="BTB"/>
    <property type="match status" value="1"/>
</dbReference>
<dbReference type="InterPro" id="IPR011333">
    <property type="entry name" value="SKP1/BTB/POZ_sf"/>
</dbReference>
<dbReference type="InterPro" id="IPR017096">
    <property type="entry name" value="BTB-kelch_protein"/>
</dbReference>
<comment type="caution">
    <text evidence="5">The sequence shown here is derived from an EMBL/GenBank/DDBJ whole genome shotgun (WGS) entry which is preliminary data.</text>
</comment>
<dbReference type="EMBL" id="REGN01000985">
    <property type="protein sequence ID" value="RNA37736.1"/>
    <property type="molecule type" value="Genomic_DNA"/>
</dbReference>
<dbReference type="UniPathway" id="UPA00143"/>
<reference evidence="5 6" key="1">
    <citation type="journal article" date="2018" name="Sci. Rep.">
        <title>Genomic signatures of local adaptation to the degree of environmental predictability in rotifers.</title>
        <authorList>
            <person name="Franch-Gras L."/>
            <person name="Hahn C."/>
            <person name="Garcia-Roger E.M."/>
            <person name="Carmona M.J."/>
            <person name="Serra M."/>
            <person name="Gomez A."/>
        </authorList>
    </citation>
    <scope>NUCLEOTIDE SEQUENCE [LARGE SCALE GENOMIC DNA]</scope>
    <source>
        <strain evidence="5">HYR1</strain>
    </source>
</reference>
<dbReference type="Pfam" id="PF00651">
    <property type="entry name" value="BTB"/>
    <property type="match status" value="1"/>
</dbReference>
<keyword evidence="1" id="KW-0880">Kelch repeat</keyword>
<feature type="region of interest" description="Disordered" evidence="3">
    <location>
        <begin position="15"/>
        <end position="51"/>
    </location>
</feature>
<accession>A0A3M7SPS4</accession>
<dbReference type="Gene3D" id="3.30.710.10">
    <property type="entry name" value="Potassium Channel Kv1.1, Chain A"/>
    <property type="match status" value="1"/>
</dbReference>
<dbReference type="PANTHER" id="PTHR24412:SF441">
    <property type="entry name" value="KELCH-LIKE PROTEIN 28"/>
    <property type="match status" value="1"/>
</dbReference>
<dbReference type="Pfam" id="PF24681">
    <property type="entry name" value="Kelch_KLHDC2_KLHL20_DRC7"/>
    <property type="match status" value="1"/>
</dbReference>
<organism evidence="5 6">
    <name type="scientific">Brachionus plicatilis</name>
    <name type="common">Marine rotifer</name>
    <name type="synonym">Brachionus muelleri</name>
    <dbReference type="NCBI Taxonomy" id="10195"/>
    <lineage>
        <taxon>Eukaryota</taxon>
        <taxon>Metazoa</taxon>
        <taxon>Spiralia</taxon>
        <taxon>Gnathifera</taxon>
        <taxon>Rotifera</taxon>
        <taxon>Eurotatoria</taxon>
        <taxon>Monogononta</taxon>
        <taxon>Pseudotrocha</taxon>
        <taxon>Ploima</taxon>
        <taxon>Brachionidae</taxon>
        <taxon>Brachionus</taxon>
    </lineage>
</organism>
<dbReference type="PIRSF" id="PIRSF037037">
    <property type="entry name" value="Kelch-like_protein_gigaxonin"/>
    <property type="match status" value="1"/>
</dbReference>
<evidence type="ECO:0000256" key="3">
    <source>
        <dbReference type="SAM" id="MobiDB-lite"/>
    </source>
</evidence>
<dbReference type="Pfam" id="PF07707">
    <property type="entry name" value="BACK"/>
    <property type="match status" value="1"/>
</dbReference>
<evidence type="ECO:0000313" key="6">
    <source>
        <dbReference type="Proteomes" id="UP000276133"/>
    </source>
</evidence>
<dbReference type="InterPro" id="IPR011705">
    <property type="entry name" value="BACK"/>
</dbReference>
<evidence type="ECO:0000256" key="2">
    <source>
        <dbReference type="ARBA" id="ARBA00022737"/>
    </source>
</evidence>
<feature type="compositionally biased region" description="Polar residues" evidence="3">
    <location>
        <begin position="25"/>
        <end position="48"/>
    </location>
</feature>
<dbReference type="PRINTS" id="PR00501">
    <property type="entry name" value="KELCHREPEAT"/>
</dbReference>
<dbReference type="GO" id="GO:0016567">
    <property type="term" value="P:protein ubiquitination"/>
    <property type="evidence" value="ECO:0007669"/>
    <property type="project" value="UniProtKB-UniPathway"/>
</dbReference>
<dbReference type="InterPro" id="IPR011043">
    <property type="entry name" value="Gal_Oxase/kelch_b-propeller"/>
</dbReference>
<dbReference type="Gene3D" id="2.120.10.80">
    <property type="entry name" value="Kelch-type beta propeller"/>
    <property type="match status" value="1"/>
</dbReference>
<dbReference type="InterPro" id="IPR006652">
    <property type="entry name" value="Kelch_1"/>
</dbReference>
<name>A0A3M7SPS4_BRAPC</name>
<dbReference type="SUPFAM" id="SSF54695">
    <property type="entry name" value="POZ domain"/>
    <property type="match status" value="1"/>
</dbReference>
<dbReference type="FunFam" id="1.25.40.420:FF:000001">
    <property type="entry name" value="Kelch-like family member 12"/>
    <property type="match status" value="1"/>
</dbReference>
<feature type="domain" description="BTB" evidence="4">
    <location>
        <begin position="137"/>
        <end position="204"/>
    </location>
</feature>
<dbReference type="Gene3D" id="1.25.40.420">
    <property type="match status" value="1"/>
</dbReference>
<keyword evidence="6" id="KW-1185">Reference proteome</keyword>
<dbReference type="PROSITE" id="PS50097">
    <property type="entry name" value="BTB"/>
    <property type="match status" value="1"/>
</dbReference>
<gene>
    <name evidence="5" type="ORF">BpHYR1_030273</name>
</gene>
<dbReference type="InterPro" id="IPR000210">
    <property type="entry name" value="BTB/POZ_dom"/>
</dbReference>
<keyword evidence="2" id="KW-0677">Repeat</keyword>
<dbReference type="OrthoDB" id="45365at2759"/>
<dbReference type="InterPro" id="IPR015915">
    <property type="entry name" value="Kelch-typ_b-propeller"/>
</dbReference>
<sequence>MILKRFIEKLTPLYHHHSSGHSSSLPEYSQLNSEESSQNLHELSSSITRAEDSKQACRSIRKISETAESFDDHPHTVDHQDCASPCPCNDSSFKIDADLDDLHLHHDHNTHFLHKNSNHCNEVLAGLNKMRKNKQMFDVTLYCNNTEIDCHKVILMANSPYFLAMFTNEFMEFSSRRVQIKEIDSDALSLIINYMYTGEILITENNVQSLLATSNLLDMTSLKLSCGQFIESQLDVSNCLGIKEFADMHSCHVLLKYAEAFIEQYFNEIVQKEEFLSLNFEQLQSLISKDTLAVSSEKTVYDSIRRWINHDSENRIRYLGNLMKHVRFGLLTQDDLSQISQDCVTKNNVICMELIAEAFQDKMVKFSIQECNKSDIDQKKIKPRVPLGLPKVMFLFGGQAPKAISKVDVYDFRSQQWLNSEEMPTKRCRAGVAYFDKKIFVVGGFNGQTRTRSVDIYNPRTKEWTQGPDMICRRGTLGIGLLNRKVYAVGGFDGFSGLNSVECWSMKQNENWTMVSPMSTKRSSVGIAVLNNNLYAIGGYCGLSRECLDSVERYDPYTNKWYSVPSMTNRRSGSCVNSFEGKIYVVGGHDGPQVLKCVEVFDPILNNWEFISDLNVARRNASFVIHNGLFYVIGGDDGHKNLTSVEIYSPQRNVWSLLPSFMNEARTYAGCVVAENFS</sequence>
<dbReference type="AlphaFoldDB" id="A0A3M7SPS4"/>
<dbReference type="SMART" id="SM00612">
    <property type="entry name" value="Kelch"/>
    <property type="match status" value="6"/>
</dbReference>
<evidence type="ECO:0000259" key="4">
    <source>
        <dbReference type="PROSITE" id="PS50097"/>
    </source>
</evidence>
<dbReference type="STRING" id="10195.A0A3M7SPS4"/>
<protein>
    <submittedName>
        <fullName evidence="5">Kelch 3 isoform X1</fullName>
    </submittedName>
</protein>
<dbReference type="Proteomes" id="UP000276133">
    <property type="component" value="Unassembled WGS sequence"/>
</dbReference>
<evidence type="ECO:0000256" key="1">
    <source>
        <dbReference type="ARBA" id="ARBA00022441"/>
    </source>
</evidence>
<dbReference type="PANTHER" id="PTHR24412">
    <property type="entry name" value="KELCH PROTEIN"/>
    <property type="match status" value="1"/>
</dbReference>
<proteinExistence type="predicted"/>
<dbReference type="Pfam" id="PF01344">
    <property type="entry name" value="Kelch_1"/>
    <property type="match status" value="1"/>
</dbReference>
<dbReference type="SMART" id="SM00875">
    <property type="entry name" value="BACK"/>
    <property type="match status" value="1"/>
</dbReference>